<organism evidence="2 3">
    <name type="scientific">Candidatus Chloroploca asiatica</name>
    <dbReference type="NCBI Taxonomy" id="1506545"/>
    <lineage>
        <taxon>Bacteria</taxon>
        <taxon>Bacillati</taxon>
        <taxon>Chloroflexota</taxon>
        <taxon>Chloroflexia</taxon>
        <taxon>Chloroflexales</taxon>
        <taxon>Chloroflexineae</taxon>
        <taxon>Oscillochloridaceae</taxon>
        <taxon>Candidatus Chloroploca</taxon>
    </lineage>
</organism>
<comment type="caution">
    <text evidence="2">The sequence shown here is derived from an EMBL/GenBank/DDBJ whole genome shotgun (WGS) entry which is preliminary data.</text>
</comment>
<dbReference type="AlphaFoldDB" id="A0A2H3KR22"/>
<feature type="transmembrane region" description="Helical" evidence="1">
    <location>
        <begin position="40"/>
        <end position="60"/>
    </location>
</feature>
<evidence type="ECO:0000256" key="1">
    <source>
        <dbReference type="SAM" id="Phobius"/>
    </source>
</evidence>
<sequence length="218" mass="22936">MSLEFIESPTEQTTAGTDVVIAALALGSATYLVRHRTWRAYVWGGAFSALAAAGGLGAAAHGLKIGQRTHDLLWRLLAISFGLMVGCFASAATADGFGERAGRRVLPWLLLGAFGFDTVTRRLSRGFIVFIVYEAAALLYALTIYVRLAQGGRMRGAQMTAAGILLSLIAAAIQSSRLHTQIAGLPFDNNGIFHLVQIAAIPVLVGGIDAGLVEDHGA</sequence>
<dbReference type="InterPro" id="IPR054235">
    <property type="entry name" value="DUF6962"/>
</dbReference>
<keyword evidence="3" id="KW-1185">Reference proteome</keyword>
<dbReference type="Pfam" id="PF22285">
    <property type="entry name" value="DUF6962"/>
    <property type="match status" value="1"/>
</dbReference>
<proteinExistence type="predicted"/>
<gene>
    <name evidence="2" type="ORF">A9Q02_08595</name>
</gene>
<dbReference type="RefSeq" id="WP_097650732.1">
    <property type="nucleotide sequence ID" value="NZ_LYXE01000024.1"/>
</dbReference>
<accession>A0A2H3KR22</accession>
<dbReference type="EMBL" id="LYXE01000024">
    <property type="protein sequence ID" value="PDW00904.1"/>
    <property type="molecule type" value="Genomic_DNA"/>
</dbReference>
<evidence type="ECO:0000313" key="3">
    <source>
        <dbReference type="Proteomes" id="UP000220922"/>
    </source>
</evidence>
<keyword evidence="1" id="KW-1133">Transmembrane helix</keyword>
<feature type="transmembrane region" description="Helical" evidence="1">
    <location>
        <begin position="72"/>
        <end position="93"/>
    </location>
</feature>
<evidence type="ECO:0000313" key="2">
    <source>
        <dbReference type="EMBL" id="PDW00904.1"/>
    </source>
</evidence>
<evidence type="ECO:0008006" key="4">
    <source>
        <dbReference type="Google" id="ProtNLM"/>
    </source>
</evidence>
<feature type="transmembrane region" description="Helical" evidence="1">
    <location>
        <begin position="127"/>
        <end position="148"/>
    </location>
</feature>
<dbReference type="OrthoDB" id="5739795at2"/>
<feature type="transmembrane region" description="Helical" evidence="1">
    <location>
        <begin position="191"/>
        <end position="213"/>
    </location>
</feature>
<keyword evidence="1" id="KW-0472">Membrane</keyword>
<reference evidence="2 3" key="1">
    <citation type="submission" date="2016-05" db="EMBL/GenBank/DDBJ databases">
        <authorList>
            <person name="Lavstsen T."/>
            <person name="Jespersen J.S."/>
        </authorList>
    </citation>
    <scope>NUCLEOTIDE SEQUENCE [LARGE SCALE GENOMIC DNA]</scope>
    <source>
        <strain evidence="2 3">B7-9</strain>
    </source>
</reference>
<name>A0A2H3KR22_9CHLR</name>
<keyword evidence="1" id="KW-0812">Transmembrane</keyword>
<dbReference type="Proteomes" id="UP000220922">
    <property type="component" value="Unassembled WGS sequence"/>
</dbReference>
<feature type="transmembrane region" description="Helical" evidence="1">
    <location>
        <begin position="160"/>
        <end position="179"/>
    </location>
</feature>
<protein>
    <recommendedName>
        <fullName evidence="4">Histidine kinase N-terminal 7TM region domain-containing protein</fullName>
    </recommendedName>
</protein>
<feature type="transmembrane region" description="Helical" evidence="1">
    <location>
        <begin position="15"/>
        <end position="33"/>
    </location>
</feature>